<accession>A0A426WYL5</accession>
<dbReference type="InterPro" id="IPR014770">
    <property type="entry name" value="Munc13_1"/>
</dbReference>
<dbReference type="PROSITE" id="PS51258">
    <property type="entry name" value="MHD1"/>
    <property type="match status" value="1"/>
</dbReference>
<organism evidence="2 3">
    <name type="scientific">Ensete ventricosum</name>
    <name type="common">Abyssinian banana</name>
    <name type="synonym">Musa ensete</name>
    <dbReference type="NCBI Taxonomy" id="4639"/>
    <lineage>
        <taxon>Eukaryota</taxon>
        <taxon>Viridiplantae</taxon>
        <taxon>Streptophyta</taxon>
        <taxon>Embryophyta</taxon>
        <taxon>Tracheophyta</taxon>
        <taxon>Spermatophyta</taxon>
        <taxon>Magnoliopsida</taxon>
        <taxon>Liliopsida</taxon>
        <taxon>Zingiberales</taxon>
        <taxon>Musaceae</taxon>
        <taxon>Ensete</taxon>
    </lineage>
</organism>
<comment type="caution">
    <text evidence="2">The sequence shown here is derived from an EMBL/GenBank/DDBJ whole genome shotgun (WGS) entry which is preliminary data.</text>
</comment>
<feature type="domain" description="MHD1" evidence="1">
    <location>
        <begin position="364"/>
        <end position="448"/>
    </location>
</feature>
<dbReference type="AlphaFoldDB" id="A0A426WYL5"/>
<name>A0A426WYL5_ENSVE</name>
<evidence type="ECO:0000313" key="3">
    <source>
        <dbReference type="Proteomes" id="UP000287651"/>
    </source>
</evidence>
<dbReference type="InterPro" id="IPR008528">
    <property type="entry name" value="unc-13_homologue"/>
</dbReference>
<proteinExistence type="predicted"/>
<dbReference type="Proteomes" id="UP000287651">
    <property type="component" value="Unassembled WGS sequence"/>
</dbReference>
<evidence type="ECO:0000259" key="1">
    <source>
        <dbReference type="PROSITE" id="PS51258"/>
    </source>
</evidence>
<protein>
    <recommendedName>
        <fullName evidence="1">MHD1 domain-containing protein</fullName>
    </recommendedName>
</protein>
<evidence type="ECO:0000313" key="2">
    <source>
        <dbReference type="EMBL" id="RRT32341.1"/>
    </source>
</evidence>
<dbReference type="EMBL" id="AMZH03032535">
    <property type="protein sequence ID" value="RRT32341.1"/>
    <property type="molecule type" value="Genomic_DNA"/>
</dbReference>
<dbReference type="PANTHER" id="PTHR31280:SF1">
    <property type="entry name" value="OS03G0138600 PROTEIN"/>
    <property type="match status" value="1"/>
</dbReference>
<reference evidence="2 3" key="1">
    <citation type="journal article" date="2014" name="Agronomy (Basel)">
        <title>A Draft Genome Sequence for Ensete ventricosum, the Drought-Tolerant Tree Against Hunger.</title>
        <authorList>
            <person name="Harrison J."/>
            <person name="Moore K.A."/>
            <person name="Paszkiewicz K."/>
            <person name="Jones T."/>
            <person name="Grant M."/>
            <person name="Ambacheew D."/>
            <person name="Muzemil S."/>
            <person name="Studholme D.J."/>
        </authorList>
    </citation>
    <scope>NUCLEOTIDE SEQUENCE [LARGE SCALE GENOMIC DNA]</scope>
</reference>
<sequence>MGKRAETIILPLELLRQLKPSEFNDAREYHQWQRRQLKILEATLLLYPSLPVDRQNPAAIRLLEIVRAGEIKPIDTSKNSEAMRNLCNSVIALAWRSSGGASTEVCHWADGYPVNVHLYLALLHSIFDLREETVVLDEVDELVELMKKTWPSLGINRMIHNVCFAWLFFKHYIETGQNEPDLMCAAVTMLTEVANDAKKPDLEASYVRLLAAVLAVMQRWAERRVLDYHECFDKETAASMEHILSLAVSTTKIIGEDLSNSGMVFVNHDGEVGMTPSGNRILENGAALDESMTIKADDEPRNILVQLASDTEELAVFEKEAFSPVLRKWHPLPTAAAMVAIHSCFGIVLKQYLAKVTSLTTELVRVLQSAGKLEKLLVQMLMEDSSDCEDGGKEIVRQMVAYEVDSVVANLLRNWMEERLRIGKEFLNRAKETEVRFASAFVQSFIKY</sequence>
<dbReference type="PANTHER" id="PTHR31280">
    <property type="entry name" value="PROTEIN UNC-13 HOMOLOG"/>
    <property type="match status" value="1"/>
</dbReference>
<gene>
    <name evidence="2" type="ORF">B296_00052499</name>
</gene>